<sequence length="187" mass="21752">MYAQKQFENKQYEFKIQEPNNWIEASNKELIKNLEKFDVTEENLTKLISDNKGSILLTSFYKYNPKTHTGIIPTIQVNVRTKGNIDFTQFKNSMTESAKSFKTYFEDFEFIKNVTEIEISGIKSICFIGKFTMKTQDGQELKVRSRTYAIPYKNYFFQVNFTDGPLDEDCTAEFDGLVKTIKVGSKD</sequence>
<dbReference type="OrthoDB" id="1360312at2"/>
<evidence type="ECO:0000313" key="1">
    <source>
        <dbReference type="EMBL" id="KQK26770.1"/>
    </source>
</evidence>
<dbReference type="Proteomes" id="UP000051682">
    <property type="component" value="Unassembled WGS sequence"/>
</dbReference>
<protein>
    <submittedName>
        <fullName evidence="1">Uncharacterized protein</fullName>
    </submittedName>
</protein>
<name>A0A0Q3SMZ6_9FLAO</name>
<proteinExistence type="predicted"/>
<reference evidence="1 2" key="1">
    <citation type="submission" date="2015-10" db="EMBL/GenBank/DDBJ databases">
        <title>Chryseobacterium aquaticum genome.</title>
        <authorList>
            <person name="Newman J.D."/>
            <person name="Ferguson M.B."/>
            <person name="Miller J.R."/>
        </authorList>
    </citation>
    <scope>NUCLEOTIDE SEQUENCE [LARGE SCALE GENOMIC DNA]</scope>
    <source>
        <strain evidence="1 2">KCTC 12483</strain>
    </source>
</reference>
<dbReference type="RefSeq" id="WP_056010700.1">
    <property type="nucleotide sequence ID" value="NZ_LLYZ01000002.1"/>
</dbReference>
<comment type="caution">
    <text evidence="1">The sequence shown here is derived from an EMBL/GenBank/DDBJ whole genome shotgun (WGS) entry which is preliminary data.</text>
</comment>
<evidence type="ECO:0000313" key="2">
    <source>
        <dbReference type="Proteomes" id="UP000051682"/>
    </source>
</evidence>
<dbReference type="AlphaFoldDB" id="A0A0Q3SMZ6"/>
<gene>
    <name evidence="1" type="ORF">AR438_00690</name>
</gene>
<dbReference type="EMBL" id="LLYZ01000002">
    <property type="protein sequence ID" value="KQK26770.1"/>
    <property type="molecule type" value="Genomic_DNA"/>
</dbReference>
<organism evidence="1 2">
    <name type="scientific">Chryseobacterium aquaticum</name>
    <dbReference type="NCBI Taxonomy" id="452084"/>
    <lineage>
        <taxon>Bacteria</taxon>
        <taxon>Pseudomonadati</taxon>
        <taxon>Bacteroidota</taxon>
        <taxon>Flavobacteriia</taxon>
        <taxon>Flavobacteriales</taxon>
        <taxon>Weeksellaceae</taxon>
        <taxon>Chryseobacterium group</taxon>
        <taxon>Chryseobacterium</taxon>
    </lineage>
</organism>
<keyword evidence="2" id="KW-1185">Reference proteome</keyword>
<accession>A0A0Q3SMZ6</accession>